<comment type="caution">
    <text evidence="1">The sequence shown here is derived from an EMBL/GenBank/DDBJ whole genome shotgun (WGS) entry which is preliminary data.</text>
</comment>
<protein>
    <submittedName>
        <fullName evidence="1">Uncharacterized protein</fullName>
    </submittedName>
</protein>
<dbReference type="AlphaFoldDB" id="A0A0V1ETP2"/>
<gene>
    <name evidence="1" type="ORF">T4A_8286</name>
</gene>
<reference evidence="1 2" key="1">
    <citation type="submission" date="2015-01" db="EMBL/GenBank/DDBJ databases">
        <title>Evolution of Trichinella species and genotypes.</title>
        <authorList>
            <person name="Korhonen P.K."/>
            <person name="Edoardo P."/>
            <person name="Giuseppe L.R."/>
            <person name="Gasser R.B."/>
        </authorList>
    </citation>
    <scope>NUCLEOTIDE SEQUENCE [LARGE SCALE GENOMIC DNA]</scope>
    <source>
        <strain evidence="1">ISS13</strain>
    </source>
</reference>
<dbReference type="Proteomes" id="UP000054632">
    <property type="component" value="Unassembled WGS sequence"/>
</dbReference>
<name>A0A0V1ETP2_TRIPS</name>
<dbReference type="EMBL" id="JYDR01000008">
    <property type="protein sequence ID" value="KRY77097.1"/>
    <property type="molecule type" value="Genomic_DNA"/>
</dbReference>
<organism evidence="1 2">
    <name type="scientific">Trichinella pseudospiralis</name>
    <name type="common">Parasitic roundworm</name>
    <dbReference type="NCBI Taxonomy" id="6337"/>
    <lineage>
        <taxon>Eukaryota</taxon>
        <taxon>Metazoa</taxon>
        <taxon>Ecdysozoa</taxon>
        <taxon>Nematoda</taxon>
        <taxon>Enoplea</taxon>
        <taxon>Dorylaimia</taxon>
        <taxon>Trichinellida</taxon>
        <taxon>Trichinellidae</taxon>
        <taxon>Trichinella</taxon>
    </lineage>
</organism>
<proteinExistence type="predicted"/>
<evidence type="ECO:0000313" key="1">
    <source>
        <dbReference type="EMBL" id="KRY77097.1"/>
    </source>
</evidence>
<sequence length="68" mass="8018">MDWLQNNCGTVWSHTLGYLVDVDLSAMLLSSDERLTEKKFSRYQLKRIVMDPRKKASLLRLMNIRGQF</sequence>
<accession>A0A0V1ETP2</accession>
<evidence type="ECO:0000313" key="2">
    <source>
        <dbReference type="Proteomes" id="UP000054632"/>
    </source>
</evidence>